<dbReference type="EMBL" id="UGBW01000003">
    <property type="protein sequence ID" value="STH82340.1"/>
    <property type="molecule type" value="Genomic_DNA"/>
</dbReference>
<organism evidence="2 3">
    <name type="scientific">Escherichia coli</name>
    <dbReference type="NCBI Taxonomy" id="562"/>
    <lineage>
        <taxon>Bacteria</taxon>
        <taxon>Pseudomonadati</taxon>
        <taxon>Pseudomonadota</taxon>
        <taxon>Gammaproteobacteria</taxon>
        <taxon>Enterobacterales</taxon>
        <taxon>Enterobacteriaceae</taxon>
        <taxon>Escherichia</taxon>
    </lineage>
</organism>
<evidence type="ECO:0000256" key="1">
    <source>
        <dbReference type="SAM" id="MobiDB-lite"/>
    </source>
</evidence>
<dbReference type="AlphaFoldDB" id="A0A376PUL4"/>
<protein>
    <submittedName>
        <fullName evidence="2">Uncharacterized protein</fullName>
    </submittedName>
</protein>
<proteinExistence type="predicted"/>
<gene>
    <name evidence="2" type="ORF">NCTC8621_02322</name>
</gene>
<feature type="compositionally biased region" description="Basic residues" evidence="1">
    <location>
        <begin position="1"/>
        <end position="12"/>
    </location>
</feature>
<reference evidence="2 3" key="1">
    <citation type="submission" date="2018-06" db="EMBL/GenBank/DDBJ databases">
        <authorList>
            <consortium name="Pathogen Informatics"/>
            <person name="Doyle S."/>
        </authorList>
    </citation>
    <scope>NUCLEOTIDE SEQUENCE [LARGE SCALE GENOMIC DNA]</scope>
    <source>
        <strain evidence="2 3">NCTC8621</strain>
    </source>
</reference>
<feature type="region of interest" description="Disordered" evidence="1">
    <location>
        <begin position="1"/>
        <end position="29"/>
    </location>
</feature>
<evidence type="ECO:0000313" key="3">
    <source>
        <dbReference type="Proteomes" id="UP000255093"/>
    </source>
</evidence>
<dbReference type="Proteomes" id="UP000255093">
    <property type="component" value="Unassembled WGS sequence"/>
</dbReference>
<accession>A0A376PUL4</accession>
<name>A0A376PUL4_ECOLX</name>
<sequence>MSFLMPHHKNNKTRSMAGSGKVHALGSPRDTALRSVPELKQFMAKIARTFLKLHQPFHQFISANNKPTIGSRQFQP</sequence>
<evidence type="ECO:0000313" key="2">
    <source>
        <dbReference type="EMBL" id="STH82340.1"/>
    </source>
</evidence>